<evidence type="ECO:0000259" key="1">
    <source>
        <dbReference type="Pfam" id="PF00078"/>
    </source>
</evidence>
<evidence type="ECO:0000313" key="3">
    <source>
        <dbReference type="Proteomes" id="UP001154282"/>
    </source>
</evidence>
<comment type="caution">
    <text evidence="2">The sequence shown here is derived from an EMBL/GenBank/DDBJ whole genome shotgun (WGS) entry which is preliminary data.</text>
</comment>
<sequence>MAVKVDLEKAYDMIDWQFLEDTLCFFDFPSSWVQLIMFYLHNSRTAVLINGEPTEYFAPTRGLRQGTNTPK</sequence>
<keyword evidence="3" id="KW-1185">Reference proteome</keyword>
<dbReference type="Proteomes" id="UP001154282">
    <property type="component" value="Unassembled WGS sequence"/>
</dbReference>
<protein>
    <recommendedName>
        <fullName evidence="1">Reverse transcriptase domain-containing protein</fullName>
    </recommendedName>
</protein>
<dbReference type="AlphaFoldDB" id="A0AAV0Q5H6"/>
<gene>
    <name evidence="2" type="ORF">LITE_LOCUS41286</name>
</gene>
<reference evidence="2" key="1">
    <citation type="submission" date="2022-08" db="EMBL/GenBank/DDBJ databases">
        <authorList>
            <person name="Gutierrez-Valencia J."/>
        </authorList>
    </citation>
    <scope>NUCLEOTIDE SEQUENCE</scope>
</reference>
<dbReference type="EMBL" id="CAMGYJ010000009">
    <property type="protein sequence ID" value="CAI0537422.1"/>
    <property type="molecule type" value="Genomic_DNA"/>
</dbReference>
<name>A0AAV0Q5H6_9ROSI</name>
<proteinExistence type="predicted"/>
<dbReference type="Pfam" id="PF00078">
    <property type="entry name" value="RVT_1"/>
    <property type="match status" value="1"/>
</dbReference>
<dbReference type="InterPro" id="IPR000477">
    <property type="entry name" value="RT_dom"/>
</dbReference>
<evidence type="ECO:0000313" key="2">
    <source>
        <dbReference type="EMBL" id="CAI0537422.1"/>
    </source>
</evidence>
<organism evidence="2 3">
    <name type="scientific">Linum tenue</name>
    <dbReference type="NCBI Taxonomy" id="586396"/>
    <lineage>
        <taxon>Eukaryota</taxon>
        <taxon>Viridiplantae</taxon>
        <taxon>Streptophyta</taxon>
        <taxon>Embryophyta</taxon>
        <taxon>Tracheophyta</taxon>
        <taxon>Spermatophyta</taxon>
        <taxon>Magnoliopsida</taxon>
        <taxon>eudicotyledons</taxon>
        <taxon>Gunneridae</taxon>
        <taxon>Pentapetalae</taxon>
        <taxon>rosids</taxon>
        <taxon>fabids</taxon>
        <taxon>Malpighiales</taxon>
        <taxon>Linaceae</taxon>
        <taxon>Linum</taxon>
    </lineage>
</organism>
<accession>A0AAV0Q5H6</accession>
<feature type="domain" description="Reverse transcriptase" evidence="1">
    <location>
        <begin position="2"/>
        <end position="67"/>
    </location>
</feature>